<reference evidence="1 2" key="1">
    <citation type="submission" date="2015-02" db="EMBL/GenBank/DDBJ databases">
        <title>Draft genome sequences of ten Microbacterium spp. with emphasis on heavy metal contaminated environments.</title>
        <authorList>
            <person name="Corretto E."/>
        </authorList>
    </citation>
    <scope>NUCLEOTIDE SEQUENCE [LARGE SCALE GENOMIC DNA]</scope>
    <source>
        <strain evidence="1 2">DSM 18659</strain>
    </source>
</reference>
<sequence length="296" mass="31558">MMPRYKNGQVPTDVLVKIASGTNTDGYWEHLLPPATLLKHNALVALGQKASGRTLQITPGYNAYRPLAAQTLAKKNAIAAGRPGDAAAPGTSSHGLTFRGAITGNVEADSAAMDYGNWQYVFGTYAAFAAACTAVGLIPGVFSWEQWHVIDLDPWAAISASTSSTPFPIEELDMTDMILVHHESADWRNGTVLAAAGHWHPFSGEEWQYASSKTRTDGKPIFDGVPIVNTDGNPRAYDLLRNMYSPVVQATTLADADLAKLVEQIAAKLPTITGATPDQVQQLLVNALGGLTLKAS</sequence>
<name>A0A0F0LV75_9MICO</name>
<evidence type="ECO:0000313" key="1">
    <source>
        <dbReference type="EMBL" id="KJL37038.1"/>
    </source>
</evidence>
<dbReference type="AlphaFoldDB" id="A0A0F0LV75"/>
<dbReference type="EMBL" id="JYIY01000069">
    <property type="protein sequence ID" value="KJL37038.1"/>
    <property type="molecule type" value="Genomic_DNA"/>
</dbReference>
<evidence type="ECO:0000313" key="2">
    <source>
        <dbReference type="Proteomes" id="UP000033451"/>
    </source>
</evidence>
<keyword evidence="2" id="KW-1185">Reference proteome</keyword>
<proteinExistence type="predicted"/>
<accession>A0A0F0LV75</accession>
<comment type="caution">
    <text evidence="1">The sequence shown here is derived from an EMBL/GenBank/DDBJ whole genome shotgun (WGS) entry which is preliminary data.</text>
</comment>
<dbReference type="PATRIC" id="fig|400772.4.peg.1173"/>
<protein>
    <submittedName>
        <fullName evidence="1">Uncharacterized protein</fullName>
    </submittedName>
</protein>
<organism evidence="1 2">
    <name type="scientific">Microbacterium ginsengisoli</name>
    <dbReference type="NCBI Taxonomy" id="400772"/>
    <lineage>
        <taxon>Bacteria</taxon>
        <taxon>Bacillati</taxon>
        <taxon>Actinomycetota</taxon>
        <taxon>Actinomycetes</taxon>
        <taxon>Micrococcales</taxon>
        <taxon>Microbacteriaceae</taxon>
        <taxon>Microbacterium</taxon>
    </lineage>
</organism>
<dbReference type="Proteomes" id="UP000033451">
    <property type="component" value="Unassembled WGS sequence"/>
</dbReference>
<dbReference type="STRING" id="400772.RR49_01150"/>
<gene>
    <name evidence="1" type="ORF">RR49_01150</name>
</gene>